<keyword evidence="1" id="KW-0472">Membrane</keyword>
<evidence type="ECO:0000313" key="3">
    <source>
        <dbReference type="Proteomes" id="UP000782880"/>
    </source>
</evidence>
<evidence type="ECO:0000313" key="2">
    <source>
        <dbReference type="EMBL" id="HJG28206.1"/>
    </source>
</evidence>
<accession>A0A921IKF2</accession>
<keyword evidence="1" id="KW-0812">Transmembrane</keyword>
<dbReference type="AlphaFoldDB" id="A0A921IKF2"/>
<sequence length="389" mass="42552">MKRVYDEIASVQLPEKKLYAAQQKRILNRALMQIEQETGQKSSPKSWRIVWRVGLAAALCCLCAGGVAAAGYFLQPQQVAQRMERQELAALFTGEDAVSINETKQAGNYTVSLLGLTSGENVTGYWSSDWAGATPEADRSYAVLALTHTDGTPMRPLEDAEPDITLSNSMVSPLLAAPDCPMMDYNVYTMNGARTDIVEDGIRYILLETDTLEPFADKNPQLAVILECQADIGTLLNGYTQDPEEGTIAVNENAEGSFLLFDLPIDESKADPVQAQALKDQWFGTAPETETVTDEMEEALDAFSALSPEKVRATGTLQNRETVQVSSGTYGTGWYFGEGGFVMYQQDWSGRPEDYVAACADDGRISLVSLVTHHADDTLTIETWSVPVQ</sequence>
<organism evidence="2 3">
    <name type="scientific">Subdoligranulum variabile</name>
    <dbReference type="NCBI Taxonomy" id="214851"/>
    <lineage>
        <taxon>Bacteria</taxon>
        <taxon>Bacillati</taxon>
        <taxon>Bacillota</taxon>
        <taxon>Clostridia</taxon>
        <taxon>Eubacteriales</taxon>
        <taxon>Oscillospiraceae</taxon>
        <taxon>Subdoligranulum</taxon>
    </lineage>
</organism>
<proteinExistence type="predicted"/>
<dbReference type="EMBL" id="DYVE01000161">
    <property type="protein sequence ID" value="HJG28206.1"/>
    <property type="molecule type" value="Genomic_DNA"/>
</dbReference>
<reference evidence="2" key="1">
    <citation type="journal article" date="2021" name="PeerJ">
        <title>Extensive microbial diversity within the chicken gut microbiome revealed by metagenomics and culture.</title>
        <authorList>
            <person name="Gilroy R."/>
            <person name="Ravi A."/>
            <person name="Getino M."/>
            <person name="Pursley I."/>
            <person name="Horton D.L."/>
            <person name="Alikhan N.F."/>
            <person name="Baker D."/>
            <person name="Gharbi K."/>
            <person name="Hall N."/>
            <person name="Watson M."/>
            <person name="Adriaenssens E.M."/>
            <person name="Foster-Nyarko E."/>
            <person name="Jarju S."/>
            <person name="Secka A."/>
            <person name="Antonio M."/>
            <person name="Oren A."/>
            <person name="Chaudhuri R.R."/>
            <person name="La Ragione R."/>
            <person name="Hildebrand F."/>
            <person name="Pallen M.J."/>
        </authorList>
    </citation>
    <scope>NUCLEOTIDE SEQUENCE</scope>
    <source>
        <strain evidence="2">ChiBcec21-2208</strain>
    </source>
</reference>
<gene>
    <name evidence="2" type="ORF">K8V20_06135</name>
</gene>
<comment type="caution">
    <text evidence="2">The sequence shown here is derived from an EMBL/GenBank/DDBJ whole genome shotgun (WGS) entry which is preliminary data.</text>
</comment>
<name>A0A921IKF2_9FIRM</name>
<keyword evidence="1" id="KW-1133">Transmembrane helix</keyword>
<feature type="transmembrane region" description="Helical" evidence="1">
    <location>
        <begin position="49"/>
        <end position="74"/>
    </location>
</feature>
<evidence type="ECO:0008006" key="4">
    <source>
        <dbReference type="Google" id="ProtNLM"/>
    </source>
</evidence>
<protein>
    <recommendedName>
        <fullName evidence="4">DUF4179 domain-containing protein</fullName>
    </recommendedName>
</protein>
<reference evidence="2" key="2">
    <citation type="submission" date="2021-09" db="EMBL/GenBank/DDBJ databases">
        <authorList>
            <person name="Gilroy R."/>
        </authorList>
    </citation>
    <scope>NUCLEOTIDE SEQUENCE</scope>
    <source>
        <strain evidence="2">ChiBcec21-2208</strain>
    </source>
</reference>
<dbReference type="Proteomes" id="UP000782880">
    <property type="component" value="Unassembled WGS sequence"/>
</dbReference>
<evidence type="ECO:0000256" key="1">
    <source>
        <dbReference type="SAM" id="Phobius"/>
    </source>
</evidence>